<dbReference type="Proteomes" id="UP000012081">
    <property type="component" value="Unassembled WGS sequence"/>
</dbReference>
<comment type="caution">
    <text evidence="1">The sequence shown here is derived from an EMBL/GenBank/DDBJ whole genome shotgun (WGS) entry which is preliminary data.</text>
</comment>
<organism evidence="1 2">
    <name type="scientific">Brevibacillus borstelensis AK1</name>
    <dbReference type="NCBI Taxonomy" id="1300222"/>
    <lineage>
        <taxon>Bacteria</taxon>
        <taxon>Bacillati</taxon>
        <taxon>Bacillota</taxon>
        <taxon>Bacilli</taxon>
        <taxon>Bacillales</taxon>
        <taxon>Paenibacillaceae</taxon>
        <taxon>Brevibacillus</taxon>
    </lineage>
</organism>
<name>M8DG24_9BACL</name>
<gene>
    <name evidence="1" type="ORF">I532_12189</name>
</gene>
<dbReference type="AlphaFoldDB" id="M8DG24"/>
<reference evidence="1 2" key="1">
    <citation type="submission" date="2013-03" db="EMBL/GenBank/DDBJ databases">
        <title>Assembly of a new bacterial strain Brevibacillus borstelensis AK1.</title>
        <authorList>
            <person name="Rajan I."/>
            <person name="PoliReddy D."/>
            <person name="Sugumar T."/>
            <person name="Rathinam K."/>
            <person name="Alqarawi S."/>
            <person name="Khalil A.B."/>
            <person name="Sivakumar N."/>
        </authorList>
    </citation>
    <scope>NUCLEOTIDE SEQUENCE [LARGE SCALE GENOMIC DNA]</scope>
    <source>
        <strain evidence="1 2">AK1</strain>
    </source>
</reference>
<dbReference type="PATRIC" id="fig|1300222.3.peg.2543"/>
<protein>
    <submittedName>
        <fullName evidence="1">Uncharacterized protein</fullName>
    </submittedName>
</protein>
<evidence type="ECO:0000313" key="1">
    <source>
        <dbReference type="EMBL" id="EMT52413.1"/>
    </source>
</evidence>
<dbReference type="EMBL" id="APBN01000004">
    <property type="protein sequence ID" value="EMT52413.1"/>
    <property type="molecule type" value="Genomic_DNA"/>
</dbReference>
<sequence>MNTLRSCASFCDSLGSIVERTVPASLRDEDRSGEWKQASLHRSRFLKVEKSFSPQPERFTV</sequence>
<dbReference type="RefSeq" id="WP_003388520.1">
    <property type="nucleotide sequence ID" value="NZ_APBN01000004.1"/>
</dbReference>
<accession>M8DG24</accession>
<keyword evidence="2" id="KW-1185">Reference proteome</keyword>
<proteinExistence type="predicted"/>
<evidence type="ECO:0000313" key="2">
    <source>
        <dbReference type="Proteomes" id="UP000012081"/>
    </source>
</evidence>